<dbReference type="OrthoDB" id="1807191at2"/>
<dbReference type="Proteomes" id="UP000003789">
    <property type="component" value="Unassembled WGS sequence"/>
</dbReference>
<name>Q1Z7I5_9GAMM</name>
<sequence>MQDYDYDYEPRPKGGFKPFSPSKMHNKSSSPRPHSNSSAIKKKPRTTHFDLMAPLRDAMTVSDLTGIERLVLWTLYSRMDKHGVCFPSYARISKEAGIADRTAKKAIKSLVEKTWLTYKKGSQISGKANEYKLDMNKLDLTQVKIRQETKTAKIPALSCDDGDF</sequence>
<proteinExistence type="predicted"/>
<dbReference type="Pfam" id="PF13730">
    <property type="entry name" value="HTH_36"/>
    <property type="match status" value="1"/>
</dbReference>
<dbReference type="EMBL" id="AAPH01000004">
    <property type="protein sequence ID" value="EAS44474.1"/>
    <property type="molecule type" value="Genomic_DNA"/>
</dbReference>
<dbReference type="InterPro" id="IPR036388">
    <property type="entry name" value="WH-like_DNA-bd_sf"/>
</dbReference>
<evidence type="ECO:0008006" key="4">
    <source>
        <dbReference type="Google" id="ProtNLM"/>
    </source>
</evidence>
<feature type="compositionally biased region" description="Low complexity" evidence="1">
    <location>
        <begin position="27"/>
        <end position="38"/>
    </location>
</feature>
<dbReference type="HOGENOM" id="CLU_1617459_0_0_6"/>
<protein>
    <recommendedName>
        <fullName evidence="4">Helix-turn-helix domain-containing protein</fullName>
    </recommendedName>
</protein>
<dbReference type="Gene3D" id="1.10.10.10">
    <property type="entry name" value="Winged helix-like DNA-binding domain superfamily/Winged helix DNA-binding domain"/>
    <property type="match status" value="1"/>
</dbReference>
<evidence type="ECO:0000256" key="1">
    <source>
        <dbReference type="SAM" id="MobiDB-lite"/>
    </source>
</evidence>
<comment type="caution">
    <text evidence="2">The sequence shown here is derived from an EMBL/GenBank/DDBJ whole genome shotgun (WGS) entry which is preliminary data.</text>
</comment>
<feature type="region of interest" description="Disordered" evidence="1">
    <location>
        <begin position="1"/>
        <end position="45"/>
    </location>
</feature>
<evidence type="ECO:0000313" key="3">
    <source>
        <dbReference type="Proteomes" id="UP000003789"/>
    </source>
</evidence>
<reference evidence="2 3" key="1">
    <citation type="submission" date="2006-03" db="EMBL/GenBank/DDBJ databases">
        <authorList>
            <person name="Bartlett D.H."/>
            <person name="Valle G."/>
            <person name="Lauro F.M."/>
            <person name="Vezzi A."/>
            <person name="Simonato F."/>
            <person name="Eloe E."/>
            <person name="Vitulo N."/>
            <person name="Stratton T.K."/>
            <person name="D'angelo M."/>
            <person name="Ferriera S."/>
            <person name="Johnson J."/>
            <person name="Kravitz S."/>
            <person name="Beeson K."/>
            <person name="Sutton G."/>
            <person name="Rogers Y."/>
            <person name="Friedman R."/>
            <person name="Frazier M."/>
            <person name="Venter J.C."/>
        </authorList>
    </citation>
    <scope>NUCLEOTIDE SEQUENCE [LARGE SCALE GENOMIC DNA]</scope>
    <source>
        <strain evidence="2 3">3TCK</strain>
    </source>
</reference>
<organism evidence="2 3">
    <name type="scientific">Photobacterium profundum 3TCK</name>
    <dbReference type="NCBI Taxonomy" id="314280"/>
    <lineage>
        <taxon>Bacteria</taxon>
        <taxon>Pseudomonadati</taxon>
        <taxon>Pseudomonadota</taxon>
        <taxon>Gammaproteobacteria</taxon>
        <taxon>Vibrionales</taxon>
        <taxon>Vibrionaceae</taxon>
        <taxon>Photobacterium</taxon>
    </lineage>
</organism>
<dbReference type="AlphaFoldDB" id="Q1Z7I5"/>
<dbReference type="RefSeq" id="WP_006230893.1">
    <property type="nucleotide sequence ID" value="NZ_CH724135.1"/>
</dbReference>
<accession>Q1Z7I5</accession>
<gene>
    <name evidence="2" type="ORF">P3TCK_14995</name>
</gene>
<evidence type="ECO:0000313" key="2">
    <source>
        <dbReference type="EMBL" id="EAS44474.1"/>
    </source>
</evidence>